<accession>K9ZYZ8</accession>
<organism evidence="2 3">
    <name type="scientific">Deinococcus peraridilitoris (strain DSM 19664 / LMG 22246 / CIP 109416 / KR-200)</name>
    <dbReference type="NCBI Taxonomy" id="937777"/>
    <lineage>
        <taxon>Bacteria</taxon>
        <taxon>Thermotogati</taxon>
        <taxon>Deinococcota</taxon>
        <taxon>Deinococci</taxon>
        <taxon>Deinococcales</taxon>
        <taxon>Deinococcaceae</taxon>
        <taxon>Deinococcus</taxon>
    </lineage>
</organism>
<name>K9ZYZ8_DEIPD</name>
<dbReference type="eggNOG" id="COG0346">
    <property type="taxonomic scope" value="Bacteria"/>
</dbReference>
<dbReference type="InterPro" id="IPR029068">
    <property type="entry name" value="Glyas_Bleomycin-R_OHBP_Dase"/>
</dbReference>
<dbReference type="PATRIC" id="fig|937777.3.peg.1272"/>
<dbReference type="InterPro" id="IPR037523">
    <property type="entry name" value="VOC_core"/>
</dbReference>
<dbReference type="PANTHER" id="PTHR36503">
    <property type="entry name" value="BLR2520 PROTEIN"/>
    <property type="match status" value="1"/>
</dbReference>
<reference evidence="3" key="1">
    <citation type="submission" date="2012-03" db="EMBL/GenBank/DDBJ databases">
        <title>Complete sequence of chromosome of Deinococcus peraridilitoris DSM 19664.</title>
        <authorList>
            <person name="Lucas S."/>
            <person name="Copeland A."/>
            <person name="Lapidus A."/>
            <person name="Glavina del Rio T."/>
            <person name="Dalin E."/>
            <person name="Tice H."/>
            <person name="Bruce D."/>
            <person name="Goodwin L."/>
            <person name="Pitluck S."/>
            <person name="Peters L."/>
            <person name="Mikhailova N."/>
            <person name="Lu M."/>
            <person name="Kyrpides N."/>
            <person name="Mavromatis K."/>
            <person name="Ivanova N."/>
            <person name="Brettin T."/>
            <person name="Detter J.C."/>
            <person name="Han C."/>
            <person name="Larimer F."/>
            <person name="Land M."/>
            <person name="Hauser L."/>
            <person name="Markowitz V."/>
            <person name="Cheng J.-F."/>
            <person name="Hugenholtz P."/>
            <person name="Woyke T."/>
            <person name="Wu D."/>
            <person name="Pukall R."/>
            <person name="Steenblock K."/>
            <person name="Brambilla E."/>
            <person name="Klenk H.-P."/>
            <person name="Eisen J.A."/>
        </authorList>
    </citation>
    <scope>NUCLEOTIDE SEQUENCE [LARGE SCALE GENOMIC DNA]</scope>
    <source>
        <strain evidence="3">DSM 19664 / LMG 22246 / CIP 109416 / KR-200</strain>
    </source>
</reference>
<dbReference type="PANTHER" id="PTHR36503:SF3">
    <property type="entry name" value="BLR0126 PROTEIN"/>
    <property type="match status" value="1"/>
</dbReference>
<evidence type="ECO:0000313" key="3">
    <source>
        <dbReference type="Proteomes" id="UP000010467"/>
    </source>
</evidence>
<dbReference type="KEGG" id="dpd:Deipe_1271"/>
<gene>
    <name evidence="2" type="ordered locus">Deipe_1271</name>
</gene>
<dbReference type="InterPro" id="IPR004360">
    <property type="entry name" value="Glyas_Fos-R_dOase_dom"/>
</dbReference>
<dbReference type="SUPFAM" id="SSF54593">
    <property type="entry name" value="Glyoxalase/Bleomycin resistance protein/Dihydroxybiphenyl dioxygenase"/>
    <property type="match status" value="1"/>
</dbReference>
<feature type="domain" description="VOC" evidence="1">
    <location>
        <begin position="10"/>
        <end position="138"/>
    </location>
</feature>
<dbReference type="Gene3D" id="3.10.180.10">
    <property type="entry name" value="2,3-Dihydroxybiphenyl 1,2-Dioxygenase, domain 1"/>
    <property type="match status" value="1"/>
</dbReference>
<protein>
    <recommendedName>
        <fullName evidence="1">VOC domain-containing protein</fullName>
    </recommendedName>
</protein>
<sequence length="139" mass="15571">MLLKLGMSVTPDMVGYVVRDMQATLDFYRQLGLPIPENAHLNPAGESEMHVEVTVSGYRLAWDDLALIRQLDSSWEEPRGRRISVAFKTDSPAEVDALYDKLTALGYSGHTPPYNAFWGQRYAVVYDPDGNTVDLFCAL</sequence>
<proteinExistence type="predicted"/>
<dbReference type="PROSITE" id="PS51819">
    <property type="entry name" value="VOC"/>
    <property type="match status" value="1"/>
</dbReference>
<dbReference type="Proteomes" id="UP000010467">
    <property type="component" value="Chromosome"/>
</dbReference>
<dbReference type="HOGENOM" id="CLU_046006_18_3_0"/>
<evidence type="ECO:0000313" key="2">
    <source>
        <dbReference type="EMBL" id="AFZ66821.1"/>
    </source>
</evidence>
<dbReference type="STRING" id="937777.Deipe_1271"/>
<keyword evidence="3" id="KW-1185">Reference proteome</keyword>
<dbReference type="AlphaFoldDB" id="K9ZYZ8"/>
<evidence type="ECO:0000259" key="1">
    <source>
        <dbReference type="PROSITE" id="PS51819"/>
    </source>
</evidence>
<dbReference type="Pfam" id="PF00903">
    <property type="entry name" value="Glyoxalase"/>
    <property type="match status" value="1"/>
</dbReference>
<dbReference type="EMBL" id="CP003382">
    <property type="protein sequence ID" value="AFZ66821.1"/>
    <property type="molecule type" value="Genomic_DNA"/>
</dbReference>